<dbReference type="Proteomes" id="UP000594261">
    <property type="component" value="Chromosome 11"/>
</dbReference>
<dbReference type="Gramene" id="QL11p032406:mrna">
    <property type="protein sequence ID" value="QL11p032406:mrna"/>
    <property type="gene ID" value="QL11p032406"/>
</dbReference>
<dbReference type="EMBL" id="LRBV02000011">
    <property type="status" value="NOT_ANNOTATED_CDS"/>
    <property type="molecule type" value="Genomic_DNA"/>
</dbReference>
<dbReference type="InParanoid" id="A0A7N2MXF4"/>
<protein>
    <recommendedName>
        <fullName evidence="3">RNase H type-1 domain-containing protein</fullName>
    </recommendedName>
</protein>
<evidence type="ECO:0000313" key="2">
    <source>
        <dbReference type="Proteomes" id="UP000594261"/>
    </source>
</evidence>
<keyword evidence="2" id="KW-1185">Reference proteome</keyword>
<sequence length="161" mass="17748">MIVAFGSFGNIFGELMFLTRYGILLGEPYGVMEAEWDHERIEKLIMVTWPIWTNRNEARNGGVRKGCRALYHGAIDYLGEFQASSVKLATSTPVLASHWTLLPHMRYKMNVDGAVFGPQKAANVGVLIKDAEGRVVGACHKKIEAPLGVVEVKAKAFEVGL</sequence>
<dbReference type="EnsemblPlants" id="QL11p032406:mrna">
    <property type="protein sequence ID" value="QL11p032406:mrna"/>
    <property type="gene ID" value="QL11p032406"/>
</dbReference>
<evidence type="ECO:0008006" key="3">
    <source>
        <dbReference type="Google" id="ProtNLM"/>
    </source>
</evidence>
<accession>A0A7N2MXF4</accession>
<name>A0A7N2MXF4_QUELO</name>
<reference evidence="1" key="2">
    <citation type="submission" date="2021-01" db="UniProtKB">
        <authorList>
            <consortium name="EnsemblPlants"/>
        </authorList>
    </citation>
    <scope>IDENTIFICATION</scope>
</reference>
<organism evidence="1 2">
    <name type="scientific">Quercus lobata</name>
    <name type="common">Valley oak</name>
    <dbReference type="NCBI Taxonomy" id="97700"/>
    <lineage>
        <taxon>Eukaryota</taxon>
        <taxon>Viridiplantae</taxon>
        <taxon>Streptophyta</taxon>
        <taxon>Embryophyta</taxon>
        <taxon>Tracheophyta</taxon>
        <taxon>Spermatophyta</taxon>
        <taxon>Magnoliopsida</taxon>
        <taxon>eudicotyledons</taxon>
        <taxon>Gunneridae</taxon>
        <taxon>Pentapetalae</taxon>
        <taxon>rosids</taxon>
        <taxon>fabids</taxon>
        <taxon>Fagales</taxon>
        <taxon>Fagaceae</taxon>
        <taxon>Quercus</taxon>
    </lineage>
</organism>
<proteinExistence type="predicted"/>
<evidence type="ECO:0000313" key="1">
    <source>
        <dbReference type="EnsemblPlants" id="QL11p032406:mrna"/>
    </source>
</evidence>
<dbReference type="AlphaFoldDB" id="A0A7N2MXF4"/>
<reference evidence="1 2" key="1">
    <citation type="journal article" date="2016" name="G3 (Bethesda)">
        <title>First Draft Assembly and Annotation of the Genome of a California Endemic Oak Quercus lobata Nee (Fagaceae).</title>
        <authorList>
            <person name="Sork V.L."/>
            <person name="Fitz-Gibbon S.T."/>
            <person name="Puiu D."/>
            <person name="Crepeau M."/>
            <person name="Gugger P.F."/>
            <person name="Sherman R."/>
            <person name="Stevens K."/>
            <person name="Langley C.H."/>
            <person name="Pellegrini M."/>
            <person name="Salzberg S.L."/>
        </authorList>
    </citation>
    <scope>NUCLEOTIDE SEQUENCE [LARGE SCALE GENOMIC DNA]</scope>
    <source>
        <strain evidence="1 2">cv. SW786</strain>
    </source>
</reference>